<evidence type="ECO:0000256" key="3">
    <source>
        <dbReference type="ARBA" id="ARBA00019010"/>
    </source>
</evidence>
<proteinExistence type="inferred from homology"/>
<keyword evidence="8" id="KW-0067">ATP-binding</keyword>
<evidence type="ECO:0000256" key="8">
    <source>
        <dbReference type="ARBA" id="ARBA00022840"/>
    </source>
</evidence>
<dbReference type="AlphaFoldDB" id="A0A8D4UUI3"/>
<dbReference type="InterPro" id="IPR027417">
    <property type="entry name" value="P-loop_NTPase"/>
</dbReference>
<dbReference type="Gene3D" id="3.40.50.300">
    <property type="entry name" value="P-loop containing nucleotide triphosphate hydrolases"/>
    <property type="match status" value="1"/>
</dbReference>
<keyword evidence="5" id="KW-0819">tRNA processing</keyword>
<evidence type="ECO:0000256" key="7">
    <source>
        <dbReference type="ARBA" id="ARBA00022741"/>
    </source>
</evidence>
<evidence type="ECO:0000256" key="10">
    <source>
        <dbReference type="ARBA" id="ARBA00032441"/>
    </source>
</evidence>
<evidence type="ECO:0000256" key="1">
    <source>
        <dbReference type="ARBA" id="ARBA00004496"/>
    </source>
</evidence>
<organism evidence="11 12">
    <name type="scientific">Dialister hominis</name>
    <dbReference type="NCBI Taxonomy" id="2582419"/>
    <lineage>
        <taxon>Bacteria</taxon>
        <taxon>Bacillati</taxon>
        <taxon>Bacillota</taxon>
        <taxon>Negativicutes</taxon>
        <taxon>Veillonellales</taxon>
        <taxon>Veillonellaceae</taxon>
        <taxon>Dialister</taxon>
    </lineage>
</organism>
<evidence type="ECO:0000256" key="4">
    <source>
        <dbReference type="ARBA" id="ARBA00022490"/>
    </source>
</evidence>
<dbReference type="PANTHER" id="PTHR33540:SF2">
    <property type="entry name" value="TRNA THREONYLCARBAMOYLADENOSINE BIOSYNTHESIS PROTEIN TSAE"/>
    <property type="match status" value="1"/>
</dbReference>
<comment type="subcellular location">
    <subcellularLocation>
        <location evidence="1">Cytoplasm</location>
    </subcellularLocation>
</comment>
<keyword evidence="9" id="KW-0460">Magnesium</keyword>
<name>A0A8D4UUI3_9FIRM</name>
<dbReference type="KEGG" id="dho:Dia5BBH33_11190"/>
<evidence type="ECO:0000256" key="5">
    <source>
        <dbReference type="ARBA" id="ARBA00022694"/>
    </source>
</evidence>
<dbReference type="RefSeq" id="WP_232518105.1">
    <property type="nucleotide sequence ID" value="NZ_AP019697.1"/>
</dbReference>
<evidence type="ECO:0000256" key="9">
    <source>
        <dbReference type="ARBA" id="ARBA00022842"/>
    </source>
</evidence>
<dbReference type="PANTHER" id="PTHR33540">
    <property type="entry name" value="TRNA THREONYLCARBAMOYLADENOSINE BIOSYNTHESIS PROTEIN TSAE"/>
    <property type="match status" value="1"/>
</dbReference>
<sequence>MKNNEAVFISTSEEMTMEFGRFIGEHAENGLFIALIGDLGTGKTHFVQGLAKGLGINDVVSSPTFTIMNYYEGEIPLKHFDFYRLDTEENLYNIGWEEYSEGGVTVAEWADMFPGLIPERAIYIYLSNKGTTEREVKVIWGEEAPDAITKEIEKYASCH</sequence>
<keyword evidence="7" id="KW-0547">Nucleotide-binding</keyword>
<dbReference type="SUPFAM" id="SSF52540">
    <property type="entry name" value="P-loop containing nucleoside triphosphate hydrolases"/>
    <property type="match status" value="1"/>
</dbReference>
<keyword evidence="6" id="KW-0479">Metal-binding</keyword>
<dbReference type="GO" id="GO:0005524">
    <property type="term" value="F:ATP binding"/>
    <property type="evidence" value="ECO:0007669"/>
    <property type="project" value="UniProtKB-KW"/>
</dbReference>
<dbReference type="Pfam" id="PF02367">
    <property type="entry name" value="TsaE"/>
    <property type="match status" value="1"/>
</dbReference>
<comment type="similarity">
    <text evidence="2">Belongs to the TsaE family.</text>
</comment>
<protein>
    <recommendedName>
        <fullName evidence="3">tRNA threonylcarbamoyladenosine biosynthesis protein TsaE</fullName>
    </recommendedName>
    <alternativeName>
        <fullName evidence="10">t(6)A37 threonylcarbamoyladenosine biosynthesis protein TsaE</fullName>
    </alternativeName>
</protein>
<dbReference type="InterPro" id="IPR003442">
    <property type="entry name" value="T6A_TsaE"/>
</dbReference>
<dbReference type="GO" id="GO:0046872">
    <property type="term" value="F:metal ion binding"/>
    <property type="evidence" value="ECO:0007669"/>
    <property type="project" value="UniProtKB-KW"/>
</dbReference>
<accession>A0A8D4UUI3</accession>
<evidence type="ECO:0000313" key="12">
    <source>
        <dbReference type="Proteomes" id="UP000320585"/>
    </source>
</evidence>
<keyword evidence="4" id="KW-0963">Cytoplasm</keyword>
<dbReference type="NCBIfam" id="TIGR00150">
    <property type="entry name" value="T6A_YjeE"/>
    <property type="match status" value="1"/>
</dbReference>
<evidence type="ECO:0000313" key="11">
    <source>
        <dbReference type="EMBL" id="BBK25184.1"/>
    </source>
</evidence>
<reference evidence="12" key="1">
    <citation type="submission" date="2019-05" db="EMBL/GenBank/DDBJ databases">
        <title>Complete genome sequencing of Dialister sp. strain 5BBH33.</title>
        <authorList>
            <person name="Sakamoto M."/>
            <person name="Murakami T."/>
            <person name="Mori H."/>
        </authorList>
    </citation>
    <scope>NUCLEOTIDE SEQUENCE [LARGE SCALE GENOMIC DNA]</scope>
    <source>
        <strain evidence="12">5BBH33</strain>
    </source>
</reference>
<dbReference type="GO" id="GO:0005737">
    <property type="term" value="C:cytoplasm"/>
    <property type="evidence" value="ECO:0007669"/>
    <property type="project" value="UniProtKB-SubCell"/>
</dbReference>
<evidence type="ECO:0000256" key="6">
    <source>
        <dbReference type="ARBA" id="ARBA00022723"/>
    </source>
</evidence>
<dbReference type="GeneID" id="92716334"/>
<dbReference type="GO" id="GO:0002949">
    <property type="term" value="P:tRNA threonylcarbamoyladenosine modification"/>
    <property type="evidence" value="ECO:0007669"/>
    <property type="project" value="InterPro"/>
</dbReference>
<keyword evidence="12" id="KW-1185">Reference proteome</keyword>
<gene>
    <name evidence="11" type="ORF">Dia5BBH33_11190</name>
</gene>
<dbReference type="Proteomes" id="UP000320585">
    <property type="component" value="Chromosome"/>
</dbReference>
<evidence type="ECO:0000256" key="2">
    <source>
        <dbReference type="ARBA" id="ARBA00007599"/>
    </source>
</evidence>
<dbReference type="EMBL" id="AP019697">
    <property type="protein sequence ID" value="BBK25184.1"/>
    <property type="molecule type" value="Genomic_DNA"/>
</dbReference>